<reference evidence="2" key="1">
    <citation type="journal article" date="2019" name="bioRxiv">
        <title>The Genome of the Zebra Mussel, Dreissena polymorpha: A Resource for Invasive Species Research.</title>
        <authorList>
            <person name="McCartney M.A."/>
            <person name="Auch B."/>
            <person name="Kono T."/>
            <person name="Mallez S."/>
            <person name="Zhang Y."/>
            <person name="Obille A."/>
            <person name="Becker A."/>
            <person name="Abrahante J.E."/>
            <person name="Garbe J."/>
            <person name="Badalamenti J.P."/>
            <person name="Herman A."/>
            <person name="Mangelson H."/>
            <person name="Liachko I."/>
            <person name="Sullivan S."/>
            <person name="Sone E.D."/>
            <person name="Koren S."/>
            <person name="Silverstein K.A.T."/>
            <person name="Beckman K.B."/>
            <person name="Gohl D.M."/>
        </authorList>
    </citation>
    <scope>NUCLEOTIDE SEQUENCE</scope>
    <source>
        <strain evidence="2">Duluth1</strain>
        <tissue evidence="2">Whole animal</tissue>
    </source>
</reference>
<proteinExistence type="predicted"/>
<feature type="compositionally biased region" description="Basic and acidic residues" evidence="1">
    <location>
        <begin position="1"/>
        <end position="26"/>
    </location>
</feature>
<reference evidence="2" key="2">
    <citation type="submission" date="2020-11" db="EMBL/GenBank/DDBJ databases">
        <authorList>
            <person name="McCartney M.A."/>
            <person name="Auch B."/>
            <person name="Kono T."/>
            <person name="Mallez S."/>
            <person name="Becker A."/>
            <person name="Gohl D.M."/>
            <person name="Silverstein K.A.T."/>
            <person name="Koren S."/>
            <person name="Bechman K.B."/>
            <person name="Herman A."/>
            <person name="Abrahante J.E."/>
            <person name="Garbe J."/>
        </authorList>
    </citation>
    <scope>NUCLEOTIDE SEQUENCE</scope>
    <source>
        <strain evidence="2">Duluth1</strain>
        <tissue evidence="2">Whole animal</tissue>
    </source>
</reference>
<protein>
    <submittedName>
        <fullName evidence="2">Uncharacterized protein</fullName>
    </submittedName>
</protein>
<dbReference type="EMBL" id="JAIWYP010000008">
    <property type="protein sequence ID" value="KAH3789580.1"/>
    <property type="molecule type" value="Genomic_DNA"/>
</dbReference>
<comment type="caution">
    <text evidence="2">The sequence shown here is derived from an EMBL/GenBank/DDBJ whole genome shotgun (WGS) entry which is preliminary data.</text>
</comment>
<accession>A0A9D4EZE9</accession>
<dbReference type="Proteomes" id="UP000828390">
    <property type="component" value="Unassembled WGS sequence"/>
</dbReference>
<evidence type="ECO:0000313" key="2">
    <source>
        <dbReference type="EMBL" id="KAH3789580.1"/>
    </source>
</evidence>
<organism evidence="2 3">
    <name type="scientific">Dreissena polymorpha</name>
    <name type="common">Zebra mussel</name>
    <name type="synonym">Mytilus polymorpha</name>
    <dbReference type="NCBI Taxonomy" id="45954"/>
    <lineage>
        <taxon>Eukaryota</taxon>
        <taxon>Metazoa</taxon>
        <taxon>Spiralia</taxon>
        <taxon>Lophotrochozoa</taxon>
        <taxon>Mollusca</taxon>
        <taxon>Bivalvia</taxon>
        <taxon>Autobranchia</taxon>
        <taxon>Heteroconchia</taxon>
        <taxon>Euheterodonta</taxon>
        <taxon>Imparidentia</taxon>
        <taxon>Neoheterodontei</taxon>
        <taxon>Myida</taxon>
        <taxon>Dreissenoidea</taxon>
        <taxon>Dreissenidae</taxon>
        <taxon>Dreissena</taxon>
    </lineage>
</organism>
<evidence type="ECO:0000256" key="1">
    <source>
        <dbReference type="SAM" id="MobiDB-lite"/>
    </source>
</evidence>
<evidence type="ECO:0000313" key="3">
    <source>
        <dbReference type="Proteomes" id="UP000828390"/>
    </source>
</evidence>
<gene>
    <name evidence="2" type="ORF">DPMN_167764</name>
</gene>
<dbReference type="AlphaFoldDB" id="A0A9D4EZE9"/>
<keyword evidence="3" id="KW-1185">Reference proteome</keyword>
<feature type="region of interest" description="Disordered" evidence="1">
    <location>
        <begin position="1"/>
        <end position="32"/>
    </location>
</feature>
<name>A0A9D4EZE9_DREPO</name>
<sequence>MKTAEARRYETPDNVTEEMRPTETDSSHTALDSSRISRIVVRNHEFDIRAPHKGKKGTISNLGGIPKGVQSIREHFKVNESKLLPSLRLGFSSNDLNEL</sequence>